<dbReference type="Pfam" id="PF02958">
    <property type="entry name" value="EcKL"/>
    <property type="match status" value="1"/>
</dbReference>
<proteinExistence type="predicted"/>
<organism evidence="1">
    <name type="scientific">Graphocephala atropunctata</name>
    <dbReference type="NCBI Taxonomy" id="36148"/>
    <lineage>
        <taxon>Eukaryota</taxon>
        <taxon>Metazoa</taxon>
        <taxon>Ecdysozoa</taxon>
        <taxon>Arthropoda</taxon>
        <taxon>Hexapoda</taxon>
        <taxon>Insecta</taxon>
        <taxon>Pterygota</taxon>
        <taxon>Neoptera</taxon>
        <taxon>Paraneoptera</taxon>
        <taxon>Hemiptera</taxon>
        <taxon>Auchenorrhyncha</taxon>
        <taxon>Membracoidea</taxon>
        <taxon>Cicadellidae</taxon>
        <taxon>Cicadellinae</taxon>
        <taxon>Cicadellini</taxon>
        <taxon>Graphocephala</taxon>
    </lineage>
</organism>
<accession>A0A1B6KLP6</accession>
<dbReference type="AlphaFoldDB" id="A0A1B6KLP6"/>
<dbReference type="PANTHER" id="PTHR11012:SF30">
    <property type="entry name" value="PROTEIN KINASE-LIKE DOMAIN-CONTAINING"/>
    <property type="match status" value="1"/>
</dbReference>
<evidence type="ECO:0000313" key="1">
    <source>
        <dbReference type="EMBL" id="JAT12368.1"/>
    </source>
</evidence>
<dbReference type="SUPFAM" id="SSF56112">
    <property type="entry name" value="Protein kinase-like (PK-like)"/>
    <property type="match status" value="1"/>
</dbReference>
<dbReference type="InterPro" id="IPR004119">
    <property type="entry name" value="EcKL"/>
</dbReference>
<reference evidence="1" key="1">
    <citation type="submission" date="2015-11" db="EMBL/GenBank/DDBJ databases">
        <title>De novo transcriptome assembly of four potential Pierce s Disease insect vectors from Arizona vineyards.</title>
        <authorList>
            <person name="Tassone E.E."/>
        </authorList>
    </citation>
    <scope>NUCLEOTIDE SEQUENCE</scope>
</reference>
<name>A0A1B6KLP6_9HEMI</name>
<sequence length="113" mass="13314">IDIVEVLDNVADHVWNLVVRAEKAEGNLQCLIQFDCYDRNMMFKYNNGKVDSIKLVDFQLYVWFPVVVDIMNFIWRSANNEVRENHLDELYQFYCDNLNLNLSELGSSECITL</sequence>
<evidence type="ECO:0008006" key="2">
    <source>
        <dbReference type="Google" id="ProtNLM"/>
    </source>
</evidence>
<protein>
    <recommendedName>
        <fullName evidence="2">CHK kinase-like domain-containing protein</fullName>
    </recommendedName>
</protein>
<dbReference type="EMBL" id="GEBQ01027609">
    <property type="protein sequence ID" value="JAT12368.1"/>
    <property type="molecule type" value="Transcribed_RNA"/>
</dbReference>
<feature type="non-terminal residue" evidence="1">
    <location>
        <position position="113"/>
    </location>
</feature>
<feature type="non-terminal residue" evidence="1">
    <location>
        <position position="1"/>
    </location>
</feature>
<dbReference type="PANTHER" id="PTHR11012">
    <property type="entry name" value="PROTEIN KINASE-LIKE DOMAIN-CONTAINING"/>
    <property type="match status" value="1"/>
</dbReference>
<gene>
    <name evidence="1" type="ORF">g.52127</name>
</gene>
<dbReference type="InterPro" id="IPR011009">
    <property type="entry name" value="Kinase-like_dom_sf"/>
</dbReference>